<evidence type="ECO:0000256" key="1">
    <source>
        <dbReference type="SAM" id="MobiDB-lite"/>
    </source>
</evidence>
<name>A0A448WUI1_9PLAT</name>
<keyword evidence="3" id="KW-1185">Reference proteome</keyword>
<reference evidence="2" key="1">
    <citation type="submission" date="2018-11" db="EMBL/GenBank/DDBJ databases">
        <authorList>
            <consortium name="Pathogen Informatics"/>
        </authorList>
    </citation>
    <scope>NUCLEOTIDE SEQUENCE</scope>
</reference>
<comment type="caution">
    <text evidence="2">The sequence shown here is derived from an EMBL/GenBank/DDBJ whole genome shotgun (WGS) entry which is preliminary data.</text>
</comment>
<dbReference type="Proteomes" id="UP000784294">
    <property type="component" value="Unassembled WGS sequence"/>
</dbReference>
<sequence length="68" mass="7414">MRQLLMHIFCQEARFCRIPATSPEAASHKWANRSRSQTDQFMPGSSGASNRAGDGIQRRAISGPPKGG</sequence>
<evidence type="ECO:0000313" key="3">
    <source>
        <dbReference type="Proteomes" id="UP000784294"/>
    </source>
</evidence>
<gene>
    <name evidence="2" type="ORF">PXEA_LOCUS13993</name>
</gene>
<accession>A0A448WUI1</accession>
<dbReference type="EMBL" id="CAAALY010047003">
    <property type="protein sequence ID" value="VEL20553.1"/>
    <property type="molecule type" value="Genomic_DNA"/>
</dbReference>
<protein>
    <submittedName>
        <fullName evidence="2">Uncharacterized protein</fullName>
    </submittedName>
</protein>
<organism evidence="2 3">
    <name type="scientific">Protopolystoma xenopodis</name>
    <dbReference type="NCBI Taxonomy" id="117903"/>
    <lineage>
        <taxon>Eukaryota</taxon>
        <taxon>Metazoa</taxon>
        <taxon>Spiralia</taxon>
        <taxon>Lophotrochozoa</taxon>
        <taxon>Platyhelminthes</taxon>
        <taxon>Monogenea</taxon>
        <taxon>Polyopisthocotylea</taxon>
        <taxon>Polystomatidea</taxon>
        <taxon>Polystomatidae</taxon>
        <taxon>Protopolystoma</taxon>
    </lineage>
</organism>
<evidence type="ECO:0000313" key="2">
    <source>
        <dbReference type="EMBL" id="VEL20553.1"/>
    </source>
</evidence>
<feature type="region of interest" description="Disordered" evidence="1">
    <location>
        <begin position="22"/>
        <end position="68"/>
    </location>
</feature>
<dbReference type="AlphaFoldDB" id="A0A448WUI1"/>
<proteinExistence type="predicted"/>